<gene>
    <name evidence="1" type="ORF">QFC24_005418</name>
</gene>
<dbReference type="Proteomes" id="UP001234202">
    <property type="component" value="Unassembled WGS sequence"/>
</dbReference>
<keyword evidence="2" id="KW-1185">Reference proteome</keyword>
<comment type="caution">
    <text evidence="1">The sequence shown here is derived from an EMBL/GenBank/DDBJ whole genome shotgun (WGS) entry which is preliminary data.</text>
</comment>
<accession>A0ACC2X7A9</accession>
<name>A0ACC2X7A9_9TREE</name>
<reference evidence="1" key="1">
    <citation type="submission" date="2023-04" db="EMBL/GenBank/DDBJ databases">
        <title>Draft Genome sequencing of Naganishia species isolated from polar environments using Oxford Nanopore Technology.</title>
        <authorList>
            <person name="Leo P."/>
            <person name="Venkateswaran K."/>
        </authorList>
    </citation>
    <scope>NUCLEOTIDE SEQUENCE</scope>
    <source>
        <strain evidence="1">DBVPG 5303</strain>
    </source>
</reference>
<sequence length="339" mass="35886">MLSLSVAALTSVLVALANPAIAAPIEEHPALLKRATGAHIASSVSPDFCVGVEELKDGAGLFTKNCTTNGASSTPVFYNKWDISPGNNQVVRLSGLPAGSGDFCLDAGDLSGSLRSSKIWTCYPGLPQQQWYYTDDKHIAITGGSGCLETGRYGTPINQCSSNSGSGSQTWNIVEGSGAPPPPPPPANTGKPIKWVQDGRELCLTVGNGYFASGTGLTINSCFDPSSNYYAFQQFLYTPGATKIQVAPNSHTTTNYCVDFGSDRGVNGVGAKIWECYDNLPAQSLWITDDNHIAVVGDNQCMDVRAESGPGQTKPYGSLKDIQSWQCSGGDPYQAFFSR</sequence>
<organism evidence="1 2">
    <name type="scientific">Naganishia onofrii</name>
    <dbReference type="NCBI Taxonomy" id="1851511"/>
    <lineage>
        <taxon>Eukaryota</taxon>
        <taxon>Fungi</taxon>
        <taxon>Dikarya</taxon>
        <taxon>Basidiomycota</taxon>
        <taxon>Agaricomycotina</taxon>
        <taxon>Tremellomycetes</taxon>
        <taxon>Filobasidiales</taxon>
        <taxon>Filobasidiaceae</taxon>
        <taxon>Naganishia</taxon>
    </lineage>
</organism>
<evidence type="ECO:0000313" key="2">
    <source>
        <dbReference type="Proteomes" id="UP001234202"/>
    </source>
</evidence>
<proteinExistence type="predicted"/>
<dbReference type="EMBL" id="JASBWV010000022">
    <property type="protein sequence ID" value="KAJ9119935.1"/>
    <property type="molecule type" value="Genomic_DNA"/>
</dbReference>
<protein>
    <submittedName>
        <fullName evidence="1">Uncharacterized protein</fullName>
    </submittedName>
</protein>
<evidence type="ECO:0000313" key="1">
    <source>
        <dbReference type="EMBL" id="KAJ9119935.1"/>
    </source>
</evidence>